<dbReference type="SUPFAM" id="SSF48008">
    <property type="entry name" value="GntR ligand-binding domain-like"/>
    <property type="match status" value="1"/>
</dbReference>
<comment type="caution">
    <text evidence="5">The sequence shown here is derived from an EMBL/GenBank/DDBJ whole genome shotgun (WGS) entry which is preliminary data.</text>
</comment>
<keyword evidence="2" id="KW-0238">DNA-binding</keyword>
<dbReference type="AlphaFoldDB" id="A0A7X3MHI3"/>
<proteinExistence type="predicted"/>
<dbReference type="InterPro" id="IPR008920">
    <property type="entry name" value="TF_FadR/GntR_C"/>
</dbReference>
<dbReference type="InterPro" id="IPR036388">
    <property type="entry name" value="WH-like_DNA-bd_sf"/>
</dbReference>
<dbReference type="RefSeq" id="WP_159751596.1">
    <property type="nucleotide sequence ID" value="NZ_CATIFW010000053.1"/>
</dbReference>
<feature type="domain" description="HTH gntR-type" evidence="4">
    <location>
        <begin position="13"/>
        <end position="81"/>
    </location>
</feature>
<dbReference type="Gene3D" id="1.20.120.530">
    <property type="entry name" value="GntR ligand-binding domain-like"/>
    <property type="match status" value="1"/>
</dbReference>
<dbReference type="InterPro" id="IPR011711">
    <property type="entry name" value="GntR_C"/>
</dbReference>
<dbReference type="PROSITE" id="PS50949">
    <property type="entry name" value="HTH_GNTR"/>
    <property type="match status" value="1"/>
</dbReference>
<dbReference type="SUPFAM" id="SSF46785">
    <property type="entry name" value="Winged helix' DNA-binding domain"/>
    <property type="match status" value="1"/>
</dbReference>
<dbReference type="Proteomes" id="UP000460412">
    <property type="component" value="Unassembled WGS sequence"/>
</dbReference>
<dbReference type="Pfam" id="PF00392">
    <property type="entry name" value="GntR"/>
    <property type="match status" value="1"/>
</dbReference>
<keyword evidence="3" id="KW-0804">Transcription</keyword>
<dbReference type="InterPro" id="IPR036390">
    <property type="entry name" value="WH_DNA-bd_sf"/>
</dbReference>
<accession>A0A7X3MHI3</accession>
<dbReference type="PANTHER" id="PTHR43537:SF5">
    <property type="entry name" value="UXU OPERON TRANSCRIPTIONAL REGULATOR"/>
    <property type="match status" value="1"/>
</dbReference>
<dbReference type="InterPro" id="IPR000524">
    <property type="entry name" value="Tscrpt_reg_HTH_GntR"/>
</dbReference>
<evidence type="ECO:0000256" key="1">
    <source>
        <dbReference type="ARBA" id="ARBA00023015"/>
    </source>
</evidence>
<evidence type="ECO:0000313" key="6">
    <source>
        <dbReference type="Proteomes" id="UP000460412"/>
    </source>
</evidence>
<reference evidence="5 6" key="1">
    <citation type="submission" date="2019-12" db="EMBL/GenBank/DDBJ databases">
        <title>Sporaefaciens musculi gen. nov., sp. nov., a novel bacterium isolated from the caecum of an obese mouse.</title>
        <authorList>
            <person name="Rasmussen T.S."/>
            <person name="Streidl T."/>
            <person name="Hitch T.C.A."/>
            <person name="Wortmann E."/>
            <person name="Deptula P."/>
            <person name="Hansen M."/>
            <person name="Nielsen D.S."/>
            <person name="Clavel T."/>
            <person name="Vogensen F.K."/>
        </authorList>
    </citation>
    <scope>NUCLEOTIDE SEQUENCE [LARGE SCALE GENOMIC DNA]</scope>
    <source>
        <strain evidence="5 6">WCA-9-b2</strain>
    </source>
</reference>
<dbReference type="CDD" id="cd07377">
    <property type="entry name" value="WHTH_GntR"/>
    <property type="match status" value="1"/>
</dbReference>
<dbReference type="PRINTS" id="PR00035">
    <property type="entry name" value="HTHGNTR"/>
</dbReference>
<name>A0A7X3MHI3_9FIRM</name>
<protein>
    <submittedName>
        <fullName evidence="5">FCD domain-containing protein</fullName>
    </submittedName>
</protein>
<dbReference type="EMBL" id="WUQX01000001">
    <property type="protein sequence ID" value="MXP76462.1"/>
    <property type="molecule type" value="Genomic_DNA"/>
</dbReference>
<evidence type="ECO:0000256" key="2">
    <source>
        <dbReference type="ARBA" id="ARBA00023125"/>
    </source>
</evidence>
<dbReference type="SMART" id="SM00345">
    <property type="entry name" value="HTH_GNTR"/>
    <property type="match status" value="1"/>
</dbReference>
<keyword evidence="1" id="KW-0805">Transcription regulation</keyword>
<dbReference type="PANTHER" id="PTHR43537">
    <property type="entry name" value="TRANSCRIPTIONAL REGULATOR, GNTR FAMILY"/>
    <property type="match status" value="1"/>
</dbReference>
<dbReference type="Pfam" id="PF07729">
    <property type="entry name" value="FCD"/>
    <property type="match status" value="1"/>
</dbReference>
<organism evidence="5 6">
    <name type="scientific">Sporofaciens musculi</name>
    <dbReference type="NCBI Taxonomy" id="2681861"/>
    <lineage>
        <taxon>Bacteria</taxon>
        <taxon>Bacillati</taxon>
        <taxon>Bacillota</taxon>
        <taxon>Clostridia</taxon>
        <taxon>Lachnospirales</taxon>
        <taxon>Lachnospiraceae</taxon>
        <taxon>Sporofaciens</taxon>
    </lineage>
</organism>
<gene>
    <name evidence="5" type="ORF">GN277_13980</name>
</gene>
<dbReference type="GO" id="GO:0003677">
    <property type="term" value="F:DNA binding"/>
    <property type="evidence" value="ECO:0007669"/>
    <property type="project" value="UniProtKB-KW"/>
</dbReference>
<sequence>METYFESIKNKESSLPEQAADQISKLIIQNHLTGENKLPSEFELAELLNVGRGTIREAVKLLVARNVLEIRRGKGTYLAPNPGEVPDPLGFAYYPDQMRLAMDLVEIRSQLEPWVARMAAEHATAENIKILRECCSKVEQDILNKRDHSQNDVQFHVAIAECTQNLVVPKLIPIITYSITLFVSLTESRLRTETIVGHRELLEAISDGDGLRAEKSMIQHIEYNKALLQEITRREGEK</sequence>
<evidence type="ECO:0000259" key="4">
    <source>
        <dbReference type="PROSITE" id="PS50949"/>
    </source>
</evidence>
<evidence type="ECO:0000313" key="5">
    <source>
        <dbReference type="EMBL" id="MXP76462.1"/>
    </source>
</evidence>
<keyword evidence="6" id="KW-1185">Reference proteome</keyword>
<dbReference type="Gene3D" id="1.10.10.10">
    <property type="entry name" value="Winged helix-like DNA-binding domain superfamily/Winged helix DNA-binding domain"/>
    <property type="match status" value="1"/>
</dbReference>
<dbReference type="SMART" id="SM00895">
    <property type="entry name" value="FCD"/>
    <property type="match status" value="1"/>
</dbReference>
<dbReference type="GO" id="GO:0003700">
    <property type="term" value="F:DNA-binding transcription factor activity"/>
    <property type="evidence" value="ECO:0007669"/>
    <property type="project" value="InterPro"/>
</dbReference>
<evidence type="ECO:0000256" key="3">
    <source>
        <dbReference type="ARBA" id="ARBA00023163"/>
    </source>
</evidence>